<evidence type="ECO:0000313" key="2">
    <source>
        <dbReference type="Proteomes" id="UP000282892"/>
    </source>
</evidence>
<proteinExistence type="predicted"/>
<protein>
    <submittedName>
        <fullName evidence="1">Enamine deaminase RidA</fullName>
    </submittedName>
</protein>
<accession>A0A3T0HU78</accession>
<name>A0A3T0HU78_9BACI</name>
<dbReference type="EMBL" id="CP022572">
    <property type="protein sequence ID" value="AZU60636.1"/>
    <property type="molecule type" value="Genomic_DNA"/>
</dbReference>
<dbReference type="InterPro" id="IPR006175">
    <property type="entry name" value="YjgF/YER057c/UK114"/>
</dbReference>
<dbReference type="PANTHER" id="PTHR43857">
    <property type="entry name" value="BLR7761 PROTEIN"/>
    <property type="match status" value="1"/>
</dbReference>
<dbReference type="Pfam" id="PF01042">
    <property type="entry name" value="Ribonuc_L-PSP"/>
    <property type="match status" value="1"/>
</dbReference>
<evidence type="ECO:0000313" key="1">
    <source>
        <dbReference type="EMBL" id="AZU60636.1"/>
    </source>
</evidence>
<dbReference type="InterPro" id="IPR035959">
    <property type="entry name" value="RutC-like_sf"/>
</dbReference>
<organism evidence="1 2">
    <name type="scientific">Neobacillus mesonae</name>
    <dbReference type="NCBI Taxonomy" id="1193713"/>
    <lineage>
        <taxon>Bacteria</taxon>
        <taxon>Bacillati</taxon>
        <taxon>Bacillota</taxon>
        <taxon>Bacilli</taxon>
        <taxon>Bacillales</taxon>
        <taxon>Bacillaceae</taxon>
        <taxon>Neobacillus</taxon>
    </lineage>
</organism>
<sequence length="156" mass="17570">MTVQEDIKKGPPIKRIRKFKTDQYYPSHLGKPEHHIKNELSMAVRAGNRIFLRGQTGFDLEGNFHGIGDVAAQTHQACKCVKQLLEEAGGSVKDICKMTVYILNREDRSKVYPVLAEHFKDVYPCSTGLIVSGFAMPEMLMEIDIEAVISEESTEE</sequence>
<dbReference type="Proteomes" id="UP000282892">
    <property type="component" value="Chromosome"/>
</dbReference>
<dbReference type="PANTHER" id="PTHR43857:SF1">
    <property type="entry name" value="YJGH FAMILY PROTEIN"/>
    <property type="match status" value="1"/>
</dbReference>
<dbReference type="SUPFAM" id="SSF55298">
    <property type="entry name" value="YjgF-like"/>
    <property type="match status" value="1"/>
</dbReference>
<dbReference type="KEGG" id="nmk:CHR53_04800"/>
<reference evidence="1 2" key="1">
    <citation type="submission" date="2017-07" db="EMBL/GenBank/DDBJ databases">
        <title>The complete genome sequence of Bacillus mesonae strain H20-5, an efficient strain improving plant abiotic stress resistance.</title>
        <authorList>
            <person name="Kim S.Y."/>
            <person name="Song H."/>
            <person name="Sang M.K."/>
            <person name="Weon H.-Y."/>
            <person name="Song J."/>
        </authorList>
    </citation>
    <scope>NUCLEOTIDE SEQUENCE [LARGE SCALE GENOMIC DNA]</scope>
    <source>
        <strain evidence="1 2">H20-5</strain>
    </source>
</reference>
<dbReference type="OrthoDB" id="573013at2"/>
<keyword evidence="2" id="KW-1185">Reference proteome</keyword>
<dbReference type="Gene3D" id="3.30.1330.40">
    <property type="entry name" value="RutC-like"/>
    <property type="match status" value="1"/>
</dbReference>
<dbReference type="RefSeq" id="WP_066392589.1">
    <property type="nucleotide sequence ID" value="NZ_CP022572.1"/>
</dbReference>
<dbReference type="AlphaFoldDB" id="A0A3T0HU78"/>
<dbReference type="STRING" id="1193713.GCA_001636315_03485"/>
<gene>
    <name evidence="1" type="ORF">CHR53_04800</name>
</gene>